<keyword evidence="2" id="KW-0472">Membrane</keyword>
<evidence type="ECO:0000259" key="3">
    <source>
        <dbReference type="Pfam" id="PF13632"/>
    </source>
</evidence>
<organism evidence="4 5">
    <name type="scientific">Halobaculum marinum</name>
    <dbReference type="NCBI Taxonomy" id="3031996"/>
    <lineage>
        <taxon>Archaea</taxon>
        <taxon>Methanobacteriati</taxon>
        <taxon>Methanobacteriota</taxon>
        <taxon>Stenosarchaea group</taxon>
        <taxon>Halobacteria</taxon>
        <taxon>Halobacteriales</taxon>
        <taxon>Haloferacaceae</taxon>
        <taxon>Halobaculum</taxon>
    </lineage>
</organism>
<proteinExistence type="predicted"/>
<dbReference type="Proteomes" id="UP001596388">
    <property type="component" value="Unassembled WGS sequence"/>
</dbReference>
<keyword evidence="4" id="KW-0328">Glycosyltransferase</keyword>
<feature type="region of interest" description="Disordered" evidence="1">
    <location>
        <begin position="419"/>
        <end position="443"/>
    </location>
</feature>
<evidence type="ECO:0000313" key="4">
    <source>
        <dbReference type="EMBL" id="MFC7097906.1"/>
    </source>
</evidence>
<dbReference type="EC" id="2.4.-.-" evidence="4"/>
<feature type="compositionally biased region" description="Basic and acidic residues" evidence="1">
    <location>
        <begin position="429"/>
        <end position="443"/>
    </location>
</feature>
<dbReference type="GeneID" id="79271178"/>
<protein>
    <submittedName>
        <fullName evidence="4">Glycosyltransferase</fullName>
        <ecNumber evidence="4">2.4.-.-</ecNumber>
    </submittedName>
</protein>
<feature type="transmembrane region" description="Helical" evidence="2">
    <location>
        <begin position="339"/>
        <end position="362"/>
    </location>
</feature>
<dbReference type="AlphaFoldDB" id="A0ABD5WX85"/>
<evidence type="ECO:0000256" key="1">
    <source>
        <dbReference type="SAM" id="MobiDB-lite"/>
    </source>
</evidence>
<dbReference type="RefSeq" id="WP_276237600.1">
    <property type="nucleotide sequence ID" value="NZ_CP119989.1"/>
</dbReference>
<gene>
    <name evidence="4" type="ORF">ACFQKD_11380</name>
</gene>
<keyword evidence="2" id="KW-1133">Transmembrane helix</keyword>
<dbReference type="InterPro" id="IPR029044">
    <property type="entry name" value="Nucleotide-diphossugar_trans"/>
</dbReference>
<keyword evidence="2" id="KW-0812">Transmembrane</keyword>
<keyword evidence="4" id="KW-0808">Transferase</keyword>
<feature type="transmembrane region" description="Helical" evidence="2">
    <location>
        <begin position="304"/>
        <end position="327"/>
    </location>
</feature>
<dbReference type="EMBL" id="JBHTAG010000003">
    <property type="protein sequence ID" value="MFC7097906.1"/>
    <property type="molecule type" value="Genomic_DNA"/>
</dbReference>
<reference evidence="4 5" key="1">
    <citation type="journal article" date="2019" name="Int. J. Syst. Evol. Microbiol.">
        <title>The Global Catalogue of Microorganisms (GCM) 10K type strain sequencing project: providing services to taxonomists for standard genome sequencing and annotation.</title>
        <authorList>
            <consortium name="The Broad Institute Genomics Platform"/>
            <consortium name="The Broad Institute Genome Sequencing Center for Infectious Disease"/>
            <person name="Wu L."/>
            <person name="Ma J."/>
        </authorList>
    </citation>
    <scope>NUCLEOTIDE SEQUENCE [LARGE SCALE GENOMIC DNA]</scope>
    <source>
        <strain evidence="4 5">DT55</strain>
    </source>
</reference>
<dbReference type="SUPFAM" id="SSF53448">
    <property type="entry name" value="Nucleotide-diphospho-sugar transferases"/>
    <property type="match status" value="1"/>
</dbReference>
<dbReference type="GO" id="GO:0016757">
    <property type="term" value="F:glycosyltransferase activity"/>
    <property type="evidence" value="ECO:0007669"/>
    <property type="project" value="UniProtKB-KW"/>
</dbReference>
<dbReference type="PANTHER" id="PTHR16779">
    <property type="entry name" value="BETA-1,4-MANNOSYLTRANSFERASE EGH"/>
    <property type="match status" value="1"/>
</dbReference>
<keyword evidence="5" id="KW-1185">Reference proteome</keyword>
<accession>A0ABD5WX85</accession>
<dbReference type="InterPro" id="IPR027389">
    <property type="entry name" value="B_mannosylTrfase_Bre-3/Egh"/>
</dbReference>
<dbReference type="InterPro" id="IPR001173">
    <property type="entry name" value="Glyco_trans_2-like"/>
</dbReference>
<feature type="transmembrane region" description="Helical" evidence="2">
    <location>
        <begin position="30"/>
        <end position="52"/>
    </location>
</feature>
<sequence length="443" mass="49253">MTGAIVEVVSPETLRVLSDAWSFVLSSPDVFVAFVLWQLLLLYTVPVAFWDYELLRSTVSRRRIARSSDPTLSWDLDAVQVRILTIGNEAVVRETVASLPDGLDDVVVVAEEPIDVPGAEVLVVPDDFVCTATHKGRAVEWARRNHPTDREYVLYLDEDTDASALTEIPSNADVVQFRERPSRSGGLVPYLAEIHRIGFNVEQRAFPFLGIPFYAWGGGIAIRRSLEEEVTWDTPSIVEDSVFLWRAVREYGATLDVADVPLRNQAPPSVSAMIAQRRRWLTGTRTRTDLLPKDYRVLYQMRDLGWALSTVSPLLWLGSVVSYLGYTDLSLLPVFFPEAYTALSLVLLCHVYGWSLLGLVTYRPPAAVWVYLLVFTPLVVTVHSAGALYGLLRPAKTFAVTRKVVEAAPDGVDDALGEVLDVPTDDDAPEHLLESDGGEEERP</sequence>
<evidence type="ECO:0000256" key="2">
    <source>
        <dbReference type="SAM" id="Phobius"/>
    </source>
</evidence>
<dbReference type="PANTHER" id="PTHR16779:SF1">
    <property type="entry name" value="BETA-1,4-MANNOSYLTRANSFERASE EGH"/>
    <property type="match status" value="1"/>
</dbReference>
<feature type="domain" description="Glycosyltransferase 2-like" evidence="3">
    <location>
        <begin position="209"/>
        <end position="343"/>
    </location>
</feature>
<evidence type="ECO:0000313" key="5">
    <source>
        <dbReference type="Proteomes" id="UP001596388"/>
    </source>
</evidence>
<comment type="caution">
    <text evidence="4">The sequence shown here is derived from an EMBL/GenBank/DDBJ whole genome shotgun (WGS) entry which is preliminary data.</text>
</comment>
<feature type="transmembrane region" description="Helical" evidence="2">
    <location>
        <begin position="369"/>
        <end position="392"/>
    </location>
</feature>
<name>A0ABD5WX85_9EURY</name>
<dbReference type="Pfam" id="PF13632">
    <property type="entry name" value="Glyco_trans_2_3"/>
    <property type="match status" value="1"/>
</dbReference>